<proteinExistence type="predicted"/>
<dbReference type="Pfam" id="PF05876">
    <property type="entry name" value="GpA_ATPase"/>
    <property type="match status" value="1"/>
</dbReference>
<feature type="compositionally biased region" description="Acidic residues" evidence="1">
    <location>
        <begin position="613"/>
        <end position="632"/>
    </location>
</feature>
<keyword evidence="5" id="KW-1185">Reference proteome</keyword>
<accession>A0ABQ6F873</accession>
<feature type="compositionally biased region" description="Basic residues" evidence="1">
    <location>
        <begin position="696"/>
        <end position="705"/>
    </location>
</feature>
<feature type="region of interest" description="Disordered" evidence="1">
    <location>
        <begin position="610"/>
        <end position="718"/>
    </location>
</feature>
<reference evidence="5" key="1">
    <citation type="journal article" date="2019" name="Int. J. Syst. Evol. Microbiol.">
        <title>The Global Catalogue of Microorganisms (GCM) 10K type strain sequencing project: providing services to taxonomists for standard genome sequencing and annotation.</title>
        <authorList>
            <consortium name="The Broad Institute Genomics Platform"/>
            <consortium name="The Broad Institute Genome Sequencing Center for Infectious Disease"/>
            <person name="Wu L."/>
            <person name="Ma J."/>
        </authorList>
    </citation>
    <scope>NUCLEOTIDE SEQUENCE [LARGE SCALE GENOMIC DNA]</scope>
    <source>
        <strain evidence="5">NBRC 102407</strain>
    </source>
</reference>
<evidence type="ECO:0000256" key="1">
    <source>
        <dbReference type="SAM" id="MobiDB-lite"/>
    </source>
</evidence>
<protein>
    <submittedName>
        <fullName evidence="4">Terminase</fullName>
    </submittedName>
</protein>
<evidence type="ECO:0000313" key="4">
    <source>
        <dbReference type="EMBL" id="GLT20795.1"/>
    </source>
</evidence>
<gene>
    <name evidence="4" type="ORF">GCM10007933_02470</name>
</gene>
<evidence type="ECO:0000313" key="5">
    <source>
        <dbReference type="Proteomes" id="UP001157167"/>
    </source>
</evidence>
<dbReference type="Pfam" id="PF20454">
    <property type="entry name" value="GpA_nuclease"/>
    <property type="match status" value="1"/>
</dbReference>
<feature type="domain" description="Terminase large subunit GpA endonuclease" evidence="3">
    <location>
        <begin position="293"/>
        <end position="590"/>
    </location>
</feature>
<dbReference type="InterPro" id="IPR046453">
    <property type="entry name" value="GpA_ATPase"/>
</dbReference>
<feature type="domain" description="Phage terminase large subunit GpA ATPase" evidence="2">
    <location>
        <begin position="31"/>
        <end position="283"/>
    </location>
</feature>
<feature type="compositionally biased region" description="Basic and acidic residues" evidence="1">
    <location>
        <begin position="633"/>
        <end position="647"/>
    </location>
</feature>
<dbReference type="Proteomes" id="UP001157167">
    <property type="component" value="Unassembled WGS sequence"/>
</dbReference>
<sequence>MRRVLAQLEPPVKMGTTVWAKDRRKLSAKGSALPGDYNPDITPWVAGIHDALDDPAVVEVSCAKSAQVAWTDGVILNYLGKRIDVDPAPMIVMFAKEKSAQEFNAEKFEPMVEATVVLQKKLPPKSKARWEFKDFPGGFLKFVGSNSPASVKSTPAPVVCVEEPDDCNENVREQGDTITLLKERTKTFPRRKVIFGGTPTIEGVSRIWASYLAGDQRKFWVPCPHCGEEQVLAWEQVRWVERDVPPHEIFGRIDLASARYHCPHCDALWTDAEKNRAVRRGVWRASAQFQGMASFYINELYSPFPGSVMSELLKKRLIAEHALALGDDTKMRSFRNNTEGLPYAYKSDLPDGDDLKLRAEDYAEFTVPAGGLLMTAGVDVQHDRLAIIIRAWGRGEESWLVYWGEIYGSTLQPKAGAWLDLDALLTREYRHASGAVLRINAVSIDGSDGNRTEIVHAFVRPRRGHRYMAIKGAAEASDDKKEIFSTPRRVDPGKAGKMAKKGLETYIVGTARAKDLILDTRLKIEKAGAGCLHWYRGVRPDYWEQLTSEVKAPSRINRNRLTWQKKAGVRNEALDCEVYALHAARRLKTNLMQPGHWDAIEARLRQRSLIAEPEQEEAPVDLSDDDETPEALDQERAEQEQADEGRADQVQPEQVRAAGPPASSDPPELLEQQDNEPAESHDDAGFLTPAPAAPRVVRRKVRKSGPRGGGGFSARSWG</sequence>
<evidence type="ECO:0000259" key="3">
    <source>
        <dbReference type="Pfam" id="PF20454"/>
    </source>
</evidence>
<name>A0ABQ6F873_9RHOO</name>
<dbReference type="InterPro" id="IPR046454">
    <property type="entry name" value="GpA_endonuclease"/>
</dbReference>
<dbReference type="EMBL" id="BSPX01000002">
    <property type="protein sequence ID" value="GLT20795.1"/>
    <property type="molecule type" value="Genomic_DNA"/>
</dbReference>
<evidence type="ECO:0000259" key="2">
    <source>
        <dbReference type="Pfam" id="PF05876"/>
    </source>
</evidence>
<comment type="caution">
    <text evidence="4">The sequence shown here is derived from an EMBL/GenBank/DDBJ whole genome shotgun (WGS) entry which is preliminary data.</text>
</comment>
<organism evidence="4 5">
    <name type="scientific">Zoogloea oryzae</name>
    <dbReference type="NCBI Taxonomy" id="310767"/>
    <lineage>
        <taxon>Bacteria</taxon>
        <taxon>Pseudomonadati</taxon>
        <taxon>Pseudomonadota</taxon>
        <taxon>Betaproteobacteria</taxon>
        <taxon>Rhodocyclales</taxon>
        <taxon>Zoogloeaceae</taxon>
        <taxon>Zoogloea</taxon>
    </lineage>
</organism>